<keyword evidence="15" id="KW-1185">Reference proteome</keyword>
<evidence type="ECO:0000256" key="3">
    <source>
        <dbReference type="ARBA" id="ARBA00022679"/>
    </source>
</evidence>
<protein>
    <recommendedName>
        <fullName evidence="16">Wall-associated receptor kinase galacturonan-binding domain-containing protein</fullName>
    </recommendedName>
</protein>
<comment type="caution">
    <text evidence="14">The sequence shown here is derived from an EMBL/GenBank/DDBJ whole genome shotgun (WGS) entry which is preliminary data.</text>
</comment>
<gene>
    <name evidence="14" type="ORF">DY000_02034423</name>
</gene>
<reference evidence="14 15" key="1">
    <citation type="journal article" date="2020" name="BMC Genomics">
        <title>Intraspecific diversification of the crop wild relative Brassica cretica Lam. using demographic model selection.</title>
        <authorList>
            <person name="Kioukis A."/>
            <person name="Michalopoulou V.A."/>
            <person name="Briers L."/>
            <person name="Pirintsos S."/>
            <person name="Studholme D.J."/>
            <person name="Pavlidis P."/>
            <person name="Sarris P.F."/>
        </authorList>
    </citation>
    <scope>NUCLEOTIDE SEQUENCE [LARGE SCALE GENOMIC DNA]</scope>
    <source>
        <strain evidence="15">cv. PFS-1207/04</strain>
    </source>
</reference>
<keyword evidence="10" id="KW-0325">Glycoprotein</keyword>
<evidence type="ECO:0000256" key="4">
    <source>
        <dbReference type="ARBA" id="ARBA00022692"/>
    </source>
</evidence>
<keyword evidence="2" id="KW-0723">Serine/threonine-protein kinase</keyword>
<evidence type="ECO:0000256" key="11">
    <source>
        <dbReference type="SAM" id="SignalP"/>
    </source>
</evidence>
<evidence type="ECO:0000256" key="6">
    <source>
        <dbReference type="ARBA" id="ARBA00022777"/>
    </source>
</evidence>
<feature type="domain" description="Wall-associated receptor kinase galacturonan-binding" evidence="13">
    <location>
        <begin position="29"/>
        <end position="74"/>
    </location>
</feature>
<evidence type="ECO:0000259" key="13">
    <source>
        <dbReference type="Pfam" id="PF13947"/>
    </source>
</evidence>
<keyword evidence="7" id="KW-1133">Transmembrane helix</keyword>
<keyword evidence="3" id="KW-0808">Transferase</keyword>
<comment type="subcellular location">
    <subcellularLocation>
        <location evidence="1">Membrane</location>
        <topology evidence="1">Single-pass type I membrane protein</topology>
    </subcellularLocation>
</comment>
<evidence type="ECO:0000256" key="1">
    <source>
        <dbReference type="ARBA" id="ARBA00004479"/>
    </source>
</evidence>
<feature type="chain" id="PRO_5045828157" description="Wall-associated receptor kinase galacturonan-binding domain-containing protein" evidence="11">
    <location>
        <begin position="27"/>
        <end position="384"/>
    </location>
</feature>
<evidence type="ECO:0000256" key="2">
    <source>
        <dbReference type="ARBA" id="ARBA00022527"/>
    </source>
</evidence>
<feature type="signal peptide" evidence="11">
    <location>
        <begin position="1"/>
        <end position="26"/>
    </location>
</feature>
<dbReference type="Proteomes" id="UP000266723">
    <property type="component" value="Unassembled WGS sequence"/>
</dbReference>
<dbReference type="Pfam" id="PF13947">
    <property type="entry name" value="GUB_WAK_bind"/>
    <property type="match status" value="1"/>
</dbReference>
<evidence type="ECO:0000256" key="8">
    <source>
        <dbReference type="ARBA" id="ARBA00023136"/>
    </source>
</evidence>
<keyword evidence="5 11" id="KW-0732">Signal</keyword>
<dbReference type="InterPro" id="IPR025287">
    <property type="entry name" value="WAK_GUB"/>
</dbReference>
<evidence type="ECO:0000313" key="14">
    <source>
        <dbReference type="EMBL" id="KAF3581727.1"/>
    </source>
</evidence>
<sequence length="384" mass="42366">MSSFNPSSLLMIFSLLSFLVFNLTVSMSCPTRCGGIDIPYPFGIGEGCYLNKWYEIKCDHNNSLSVSGKLVPVLSVIGKEVVSISFPGKLLSYGSNRMPYGKVRIKNPIISKGCSSNEQESTSLLNLTGSPFYVSDSNTLVAIGCNNKASLTNIEPSIVGCFSSCLSTNHTTSKDYLETVNCNTKSYTDDEGYGYCSERSYINETSCNGNRCCKASMPGSIQQVVGVRIDDNTTARGGCKVAFLTYDQAYSLLDGSDPNLVLAKRYSTVEFGWFIHTTDLLSFVDSLKYAIEVTREIHTFRAGVKEQCRVVADLASRDLYSDALVLPIRAKHDAPSYSNTLVKLYRLFLFGYSKLICFRCCWINSVQRHLICSCSKEEIHGLVG</sequence>
<dbReference type="PANTHER" id="PTHR33491">
    <property type="entry name" value="OSJNBA0016N04.9 PROTEIN"/>
    <property type="match status" value="1"/>
</dbReference>
<keyword evidence="9" id="KW-1015">Disulfide bond</keyword>
<dbReference type="EMBL" id="QGKV02000649">
    <property type="protein sequence ID" value="KAF3581727.1"/>
    <property type="molecule type" value="Genomic_DNA"/>
</dbReference>
<proteinExistence type="predicted"/>
<evidence type="ECO:0000256" key="9">
    <source>
        <dbReference type="ARBA" id="ARBA00023157"/>
    </source>
</evidence>
<keyword evidence="8" id="KW-0472">Membrane</keyword>
<keyword evidence="6" id="KW-0418">Kinase</keyword>
<accession>A0ABQ7DW18</accession>
<evidence type="ECO:0000313" key="15">
    <source>
        <dbReference type="Proteomes" id="UP000266723"/>
    </source>
</evidence>
<dbReference type="Pfam" id="PF08488">
    <property type="entry name" value="WAK"/>
    <property type="match status" value="1"/>
</dbReference>
<evidence type="ECO:0000256" key="5">
    <source>
        <dbReference type="ARBA" id="ARBA00022729"/>
    </source>
</evidence>
<dbReference type="InterPro" id="IPR013695">
    <property type="entry name" value="WAK"/>
</dbReference>
<feature type="domain" description="Wall-associated receptor kinase" evidence="12">
    <location>
        <begin position="204"/>
        <end position="280"/>
    </location>
</feature>
<evidence type="ECO:0000256" key="7">
    <source>
        <dbReference type="ARBA" id="ARBA00022989"/>
    </source>
</evidence>
<keyword evidence="4" id="KW-0812">Transmembrane</keyword>
<evidence type="ECO:0000256" key="10">
    <source>
        <dbReference type="ARBA" id="ARBA00023180"/>
    </source>
</evidence>
<evidence type="ECO:0000259" key="12">
    <source>
        <dbReference type="Pfam" id="PF08488"/>
    </source>
</evidence>
<evidence type="ECO:0008006" key="16">
    <source>
        <dbReference type="Google" id="ProtNLM"/>
    </source>
</evidence>
<organism evidence="14 15">
    <name type="scientific">Brassica cretica</name>
    <name type="common">Mustard</name>
    <dbReference type="NCBI Taxonomy" id="69181"/>
    <lineage>
        <taxon>Eukaryota</taxon>
        <taxon>Viridiplantae</taxon>
        <taxon>Streptophyta</taxon>
        <taxon>Embryophyta</taxon>
        <taxon>Tracheophyta</taxon>
        <taxon>Spermatophyta</taxon>
        <taxon>Magnoliopsida</taxon>
        <taxon>eudicotyledons</taxon>
        <taxon>Gunneridae</taxon>
        <taxon>Pentapetalae</taxon>
        <taxon>rosids</taxon>
        <taxon>malvids</taxon>
        <taxon>Brassicales</taxon>
        <taxon>Brassicaceae</taxon>
        <taxon>Brassiceae</taxon>
        <taxon>Brassica</taxon>
    </lineage>
</organism>
<name>A0ABQ7DW18_BRACR</name>